<protein>
    <submittedName>
        <fullName evidence="1">Uncharacterized protein</fullName>
    </submittedName>
</protein>
<evidence type="ECO:0000313" key="1">
    <source>
        <dbReference type="EMBL" id="KNC80114.1"/>
    </source>
</evidence>
<dbReference type="RefSeq" id="XP_014154016.1">
    <property type="nucleotide sequence ID" value="XM_014298541.1"/>
</dbReference>
<gene>
    <name evidence="1" type="ORF">SARC_07514</name>
</gene>
<name>A0A0L0FTZ0_9EUKA</name>
<sequence length="242" mass="27614">MGRRAQSHAYSIKRRVDAMHVEKDGEDNVDGGNVFLMLAGDILSKMLEWENSSISLKRLTTIDSNQLTDIADWELKAFLAQHFVNGFLGLSQYSCRSVLELWAGGYDGAKGSVLSIQRYKYILKHIKGYSSVDHPNIWDTVQHAREFEYDAFAKSVGVFFTGSVLLSLADERSYPRPSELEHSEDDARSFKSDAIACAMFHSVMIVRFHERGYKQNREVQECLERLTMSHTLFKAIIDIVFM</sequence>
<dbReference type="EMBL" id="KQ242198">
    <property type="protein sequence ID" value="KNC80114.1"/>
    <property type="molecule type" value="Genomic_DNA"/>
</dbReference>
<proteinExistence type="predicted"/>
<dbReference type="GeneID" id="25908018"/>
<accession>A0A0L0FTZ0</accession>
<evidence type="ECO:0000313" key="2">
    <source>
        <dbReference type="Proteomes" id="UP000054560"/>
    </source>
</evidence>
<organism evidence="1 2">
    <name type="scientific">Sphaeroforma arctica JP610</name>
    <dbReference type="NCBI Taxonomy" id="667725"/>
    <lineage>
        <taxon>Eukaryota</taxon>
        <taxon>Ichthyosporea</taxon>
        <taxon>Ichthyophonida</taxon>
        <taxon>Sphaeroforma</taxon>
    </lineage>
</organism>
<keyword evidence="2" id="KW-1185">Reference proteome</keyword>
<dbReference type="AlphaFoldDB" id="A0A0L0FTZ0"/>
<dbReference type="Proteomes" id="UP000054560">
    <property type="component" value="Unassembled WGS sequence"/>
</dbReference>
<reference evidence="1 2" key="1">
    <citation type="submission" date="2011-02" db="EMBL/GenBank/DDBJ databases">
        <title>The Genome Sequence of Sphaeroforma arctica JP610.</title>
        <authorList>
            <consortium name="The Broad Institute Genome Sequencing Platform"/>
            <person name="Russ C."/>
            <person name="Cuomo C."/>
            <person name="Young S.K."/>
            <person name="Zeng Q."/>
            <person name="Gargeya S."/>
            <person name="Alvarado L."/>
            <person name="Berlin A."/>
            <person name="Chapman S.B."/>
            <person name="Chen Z."/>
            <person name="Freedman E."/>
            <person name="Gellesch M."/>
            <person name="Goldberg J."/>
            <person name="Griggs A."/>
            <person name="Gujja S."/>
            <person name="Heilman E."/>
            <person name="Heiman D."/>
            <person name="Howarth C."/>
            <person name="Mehta T."/>
            <person name="Neiman D."/>
            <person name="Pearson M."/>
            <person name="Roberts A."/>
            <person name="Saif S."/>
            <person name="Shea T."/>
            <person name="Shenoy N."/>
            <person name="Sisk P."/>
            <person name="Stolte C."/>
            <person name="Sykes S."/>
            <person name="White J."/>
            <person name="Yandava C."/>
            <person name="Burger G."/>
            <person name="Gray M.W."/>
            <person name="Holland P.W.H."/>
            <person name="King N."/>
            <person name="Lang F.B.F."/>
            <person name="Roger A.J."/>
            <person name="Ruiz-Trillo I."/>
            <person name="Haas B."/>
            <person name="Nusbaum C."/>
            <person name="Birren B."/>
        </authorList>
    </citation>
    <scope>NUCLEOTIDE SEQUENCE [LARGE SCALE GENOMIC DNA]</scope>
    <source>
        <strain evidence="1 2">JP610</strain>
    </source>
</reference>